<comment type="caution">
    <text evidence="2">The sequence shown here is derived from an EMBL/GenBank/DDBJ whole genome shotgun (WGS) entry which is preliminary data.</text>
</comment>
<reference evidence="2" key="1">
    <citation type="submission" date="2020-01" db="EMBL/GenBank/DDBJ databases">
        <title>Insect and environment-associated Actinomycetes.</title>
        <authorList>
            <person name="Currrie C."/>
            <person name="Chevrette M."/>
            <person name="Carlson C."/>
            <person name="Stubbendieck R."/>
            <person name="Wendt-Pienkowski E."/>
        </authorList>
    </citation>
    <scope>NUCLEOTIDE SEQUENCE</scope>
    <source>
        <strain evidence="2">SID505</strain>
    </source>
</reference>
<evidence type="ECO:0000313" key="2">
    <source>
        <dbReference type="EMBL" id="NEB83647.1"/>
    </source>
</evidence>
<organism evidence="2">
    <name type="scientific">Streptomyces anulatus</name>
    <name type="common">Streptomyces chrysomallus</name>
    <dbReference type="NCBI Taxonomy" id="1892"/>
    <lineage>
        <taxon>Bacteria</taxon>
        <taxon>Bacillati</taxon>
        <taxon>Actinomycetota</taxon>
        <taxon>Actinomycetes</taxon>
        <taxon>Kitasatosporales</taxon>
        <taxon>Streptomycetaceae</taxon>
        <taxon>Streptomyces</taxon>
    </lineage>
</organism>
<dbReference type="EMBL" id="JAAGMK010000131">
    <property type="protein sequence ID" value="NEB83647.1"/>
    <property type="molecule type" value="Genomic_DNA"/>
</dbReference>
<protein>
    <submittedName>
        <fullName evidence="2">Acyl-CoA carboxylase subunit epsilon</fullName>
    </submittedName>
</protein>
<dbReference type="GO" id="GO:0003989">
    <property type="term" value="F:acetyl-CoA carboxylase activity"/>
    <property type="evidence" value="ECO:0007669"/>
    <property type="project" value="InterPro"/>
</dbReference>
<proteinExistence type="predicted"/>
<evidence type="ECO:0000256" key="1">
    <source>
        <dbReference type="SAM" id="MobiDB-lite"/>
    </source>
</evidence>
<sequence length="70" mass="7113">MSTATGPLGPLLRVVHGSPTDEELAALAAVLTAVRSQASPPPPGSVRERAAWGRSATPLSPAASWRNGRG</sequence>
<dbReference type="InterPro" id="IPR032716">
    <property type="entry name" value="ACC_epsilon"/>
</dbReference>
<gene>
    <name evidence="2" type="ORF">G3I43_05530</name>
</gene>
<dbReference type="GO" id="GO:0004658">
    <property type="term" value="F:propionyl-CoA carboxylase activity"/>
    <property type="evidence" value="ECO:0007669"/>
    <property type="project" value="InterPro"/>
</dbReference>
<dbReference type="Pfam" id="PF13822">
    <property type="entry name" value="ACC_epsilon"/>
    <property type="match status" value="1"/>
</dbReference>
<feature type="region of interest" description="Disordered" evidence="1">
    <location>
        <begin position="35"/>
        <end position="70"/>
    </location>
</feature>
<dbReference type="RefSeq" id="WP_047177865.1">
    <property type="nucleotide sequence ID" value="NZ_CP086102.1"/>
</dbReference>
<name>A0A6G3SKV2_STRAQ</name>
<dbReference type="AlphaFoldDB" id="A0A6G3SKV2"/>
<accession>A0A6G3SKV2</accession>